<organism evidence="1 2">
    <name type="scientific">Roseateles asaccharophilus</name>
    <dbReference type="NCBI Taxonomy" id="582607"/>
    <lineage>
        <taxon>Bacteria</taxon>
        <taxon>Pseudomonadati</taxon>
        <taxon>Pseudomonadota</taxon>
        <taxon>Betaproteobacteria</taxon>
        <taxon>Burkholderiales</taxon>
        <taxon>Sphaerotilaceae</taxon>
        <taxon>Roseateles</taxon>
    </lineage>
</organism>
<keyword evidence="2" id="KW-1185">Reference proteome</keyword>
<evidence type="ECO:0000313" key="1">
    <source>
        <dbReference type="EMBL" id="MDR7334138.1"/>
    </source>
</evidence>
<reference evidence="1 2" key="1">
    <citation type="submission" date="2023-07" db="EMBL/GenBank/DDBJ databases">
        <title>Sorghum-associated microbial communities from plants grown in Nebraska, USA.</title>
        <authorList>
            <person name="Schachtman D."/>
        </authorList>
    </citation>
    <scope>NUCLEOTIDE SEQUENCE [LARGE SCALE GENOMIC DNA]</scope>
    <source>
        <strain evidence="1 2">BE316</strain>
    </source>
</reference>
<name>A0ABU2AC19_9BURK</name>
<sequence length="50" mass="5917">MSLMPRQQELVRDLPQRARQLHRFAREAYRRWGDSLPRPPVSFNRVGAAV</sequence>
<evidence type="ECO:0000313" key="2">
    <source>
        <dbReference type="Proteomes" id="UP001180825"/>
    </source>
</evidence>
<protein>
    <submittedName>
        <fullName evidence="1">Uncharacterized protein</fullName>
    </submittedName>
</protein>
<gene>
    <name evidence="1" type="ORF">J2X21_003290</name>
</gene>
<dbReference type="EMBL" id="JAVDXV010000006">
    <property type="protein sequence ID" value="MDR7334138.1"/>
    <property type="molecule type" value="Genomic_DNA"/>
</dbReference>
<dbReference type="RefSeq" id="WP_310330390.1">
    <property type="nucleotide sequence ID" value="NZ_JAVDXV010000006.1"/>
</dbReference>
<comment type="caution">
    <text evidence="1">The sequence shown here is derived from an EMBL/GenBank/DDBJ whole genome shotgun (WGS) entry which is preliminary data.</text>
</comment>
<dbReference type="Proteomes" id="UP001180825">
    <property type="component" value="Unassembled WGS sequence"/>
</dbReference>
<proteinExistence type="predicted"/>
<accession>A0ABU2AC19</accession>